<comment type="caution">
    <text evidence="5">The sequence shown here is derived from an EMBL/GenBank/DDBJ whole genome shotgun (WGS) entry which is preliminary data.</text>
</comment>
<keyword evidence="2" id="KW-0436">Ligase</keyword>
<proteinExistence type="inferred from homology"/>
<dbReference type="Proteomes" id="UP000648075">
    <property type="component" value="Unassembled WGS sequence"/>
</dbReference>
<organism evidence="5 6">
    <name type="scientific">Novosphingobium colocasiae</name>
    <dbReference type="NCBI Taxonomy" id="1256513"/>
    <lineage>
        <taxon>Bacteria</taxon>
        <taxon>Pseudomonadati</taxon>
        <taxon>Pseudomonadota</taxon>
        <taxon>Alphaproteobacteria</taxon>
        <taxon>Sphingomonadales</taxon>
        <taxon>Sphingomonadaceae</taxon>
        <taxon>Novosphingobium</taxon>
    </lineage>
</organism>
<dbReference type="GO" id="GO:0031956">
    <property type="term" value="F:medium-chain fatty acid-CoA ligase activity"/>
    <property type="evidence" value="ECO:0007669"/>
    <property type="project" value="TreeGrafter"/>
</dbReference>
<gene>
    <name evidence="5" type="ORF">GCM10011614_30610</name>
</gene>
<evidence type="ECO:0000313" key="6">
    <source>
        <dbReference type="Proteomes" id="UP000648075"/>
    </source>
</evidence>
<dbReference type="InterPro" id="IPR000873">
    <property type="entry name" value="AMP-dep_synth/lig_dom"/>
</dbReference>
<comment type="similarity">
    <text evidence="1">Belongs to the ATP-dependent AMP-binding enzyme family.</text>
</comment>
<dbReference type="SUPFAM" id="SSF56801">
    <property type="entry name" value="Acetyl-CoA synthetase-like"/>
    <property type="match status" value="1"/>
</dbReference>
<feature type="domain" description="AMP-binding enzyme C-terminal" evidence="4">
    <location>
        <begin position="448"/>
        <end position="523"/>
    </location>
</feature>
<dbReference type="Pfam" id="PF13193">
    <property type="entry name" value="AMP-binding_C"/>
    <property type="match status" value="1"/>
</dbReference>
<dbReference type="PANTHER" id="PTHR43201">
    <property type="entry name" value="ACYL-COA SYNTHETASE"/>
    <property type="match status" value="1"/>
</dbReference>
<evidence type="ECO:0000259" key="4">
    <source>
        <dbReference type="Pfam" id="PF13193"/>
    </source>
</evidence>
<dbReference type="RefSeq" id="WP_189622158.1">
    <property type="nucleotide sequence ID" value="NZ_BMZA01000015.1"/>
</dbReference>
<dbReference type="InterPro" id="IPR042099">
    <property type="entry name" value="ANL_N_sf"/>
</dbReference>
<keyword evidence="6" id="KW-1185">Reference proteome</keyword>
<evidence type="ECO:0000256" key="1">
    <source>
        <dbReference type="ARBA" id="ARBA00006432"/>
    </source>
</evidence>
<accession>A0A918UIU2</accession>
<feature type="domain" description="AMP-dependent synthetase/ligase" evidence="3">
    <location>
        <begin position="33"/>
        <end position="397"/>
    </location>
</feature>
<name>A0A918UIU2_9SPHN</name>
<dbReference type="AlphaFoldDB" id="A0A918UIU2"/>
<dbReference type="EMBL" id="BMZA01000015">
    <property type="protein sequence ID" value="GGZ13320.1"/>
    <property type="molecule type" value="Genomic_DNA"/>
</dbReference>
<sequence>MASPSIDNAALQTAASSTRDDTVRDMTLGGLLREAAAVSGERIALVSGVADPAQRHRWTYAELLEIAENVARALLVRFQPGDRIAICAPNCPEWVMLQHGVALAGMVLVPANPAYREAEMAAILEDCGAVALFHSGTWRGSDIAAMADAIRSARLPGLATIALADWSQFLASDSAAATLPVVSPDAPLLVQFTSGTTGRPKGAVLHHRGAINPPRYVAERIGFRRYGVWLNAMPMCHVGGSVLTSMATLSQHGAYVLMPEWDPALTLELTQAERCNAMLLVPTMILALLDHPDCARFDLSSIEVLLTGAAPVPPALFDRVAQRIGCRMMITFGQTEASGTVSTTAIGDGAQELAHTLGRALPNVEIAIRDPETGAPLPTGATGEIWFRGYQTMIGYFGREAETTSVLTPEGWLRSGDLGTLDARGYLSISGRLKDMIIRGGMNIYPREIEDALFDHPAVAQAAVIGLPDERWGEVVLAVVQPAEGHALSFEALHQFCRDRLAPHKTPALWCETRDFPLTSSGKIQKFALSDWLREGRLIPRPAR</sequence>
<dbReference type="Gene3D" id="3.40.50.12780">
    <property type="entry name" value="N-terminal domain of ligase-like"/>
    <property type="match status" value="1"/>
</dbReference>
<dbReference type="Gene3D" id="3.30.300.30">
    <property type="match status" value="1"/>
</dbReference>
<dbReference type="GO" id="GO:0006631">
    <property type="term" value="P:fatty acid metabolic process"/>
    <property type="evidence" value="ECO:0007669"/>
    <property type="project" value="TreeGrafter"/>
</dbReference>
<reference evidence="5" key="2">
    <citation type="submission" date="2020-09" db="EMBL/GenBank/DDBJ databases">
        <authorList>
            <person name="Sun Q."/>
            <person name="Kim S."/>
        </authorList>
    </citation>
    <scope>NUCLEOTIDE SEQUENCE</scope>
    <source>
        <strain evidence="5">KCTC 32255</strain>
    </source>
</reference>
<dbReference type="InterPro" id="IPR025110">
    <property type="entry name" value="AMP-bd_C"/>
</dbReference>
<evidence type="ECO:0000313" key="5">
    <source>
        <dbReference type="EMBL" id="GGZ13320.1"/>
    </source>
</evidence>
<dbReference type="PROSITE" id="PS00455">
    <property type="entry name" value="AMP_BINDING"/>
    <property type="match status" value="1"/>
</dbReference>
<dbReference type="Pfam" id="PF00501">
    <property type="entry name" value="AMP-binding"/>
    <property type="match status" value="1"/>
</dbReference>
<dbReference type="InterPro" id="IPR045851">
    <property type="entry name" value="AMP-bd_C_sf"/>
</dbReference>
<dbReference type="PANTHER" id="PTHR43201:SF5">
    <property type="entry name" value="MEDIUM-CHAIN ACYL-COA LIGASE ACSF2, MITOCHONDRIAL"/>
    <property type="match status" value="1"/>
</dbReference>
<protein>
    <submittedName>
        <fullName evidence="5">Fatty-acyl-CoA synthase</fullName>
    </submittedName>
</protein>
<evidence type="ECO:0000256" key="2">
    <source>
        <dbReference type="ARBA" id="ARBA00022598"/>
    </source>
</evidence>
<reference evidence="5" key="1">
    <citation type="journal article" date="2014" name="Int. J. Syst. Evol. Microbiol.">
        <title>Complete genome sequence of Corynebacterium casei LMG S-19264T (=DSM 44701T), isolated from a smear-ripened cheese.</title>
        <authorList>
            <consortium name="US DOE Joint Genome Institute (JGI-PGF)"/>
            <person name="Walter F."/>
            <person name="Albersmeier A."/>
            <person name="Kalinowski J."/>
            <person name="Ruckert C."/>
        </authorList>
    </citation>
    <scope>NUCLEOTIDE SEQUENCE</scope>
    <source>
        <strain evidence="5">KCTC 32255</strain>
    </source>
</reference>
<evidence type="ECO:0000259" key="3">
    <source>
        <dbReference type="Pfam" id="PF00501"/>
    </source>
</evidence>
<dbReference type="InterPro" id="IPR020845">
    <property type="entry name" value="AMP-binding_CS"/>
</dbReference>